<proteinExistence type="predicted"/>
<gene>
    <name evidence="2" type="ORF">GSMUA_07250.1</name>
</gene>
<keyword evidence="4" id="KW-1185">Reference proteome</keyword>
<evidence type="ECO:0000313" key="2">
    <source>
        <dbReference type="EMBL" id="CAG1864903.1"/>
    </source>
</evidence>
<sequence>MAAQLIFLQIISFVCVCGTRSTYRKSLWDKERMKKLQLVIGRRL</sequence>
<keyword evidence="1" id="KW-0732">Signal</keyword>
<reference evidence="3" key="2">
    <citation type="submission" date="2021-05" db="UniProtKB">
        <authorList>
            <consortium name="EnsemblPlants"/>
        </authorList>
    </citation>
    <scope>IDENTIFICATION</scope>
    <source>
        <strain evidence="3">subsp. malaccensis</strain>
    </source>
</reference>
<dbReference type="Gramene" id="Ma11_t17840.1">
    <property type="protein sequence ID" value="Ma11_p17840.1"/>
    <property type="gene ID" value="Ma11_g17840"/>
</dbReference>
<dbReference type="EMBL" id="HG996475">
    <property type="protein sequence ID" value="CAG1864903.1"/>
    <property type="molecule type" value="Genomic_DNA"/>
</dbReference>
<feature type="signal peptide" evidence="1">
    <location>
        <begin position="1"/>
        <end position="18"/>
    </location>
</feature>
<dbReference type="Proteomes" id="UP000012960">
    <property type="component" value="Unplaced"/>
</dbReference>
<dbReference type="EnsemblPlants" id="Ma11_t17840.1">
    <property type="protein sequence ID" value="Ma11_p17840.1"/>
    <property type="gene ID" value="Ma11_g17840"/>
</dbReference>
<feature type="chain" id="PRO_5033612483" evidence="1">
    <location>
        <begin position="19"/>
        <end position="44"/>
    </location>
</feature>
<reference evidence="2" key="1">
    <citation type="submission" date="2021-03" db="EMBL/GenBank/DDBJ databases">
        <authorList>
            <consortium name="Genoscope - CEA"/>
            <person name="William W."/>
        </authorList>
    </citation>
    <scope>NUCLEOTIDE SEQUENCE</scope>
    <source>
        <strain evidence="2">Doubled-haploid Pahang</strain>
    </source>
</reference>
<dbReference type="InParanoid" id="A0A804L914"/>
<accession>A0A804L914</accession>
<evidence type="ECO:0000256" key="1">
    <source>
        <dbReference type="SAM" id="SignalP"/>
    </source>
</evidence>
<organism evidence="3 4">
    <name type="scientific">Musa acuminata subsp. malaccensis</name>
    <name type="common">Wild banana</name>
    <name type="synonym">Musa malaccensis</name>
    <dbReference type="NCBI Taxonomy" id="214687"/>
    <lineage>
        <taxon>Eukaryota</taxon>
        <taxon>Viridiplantae</taxon>
        <taxon>Streptophyta</taxon>
        <taxon>Embryophyta</taxon>
        <taxon>Tracheophyta</taxon>
        <taxon>Spermatophyta</taxon>
        <taxon>Magnoliopsida</taxon>
        <taxon>Liliopsida</taxon>
        <taxon>Zingiberales</taxon>
        <taxon>Musaceae</taxon>
        <taxon>Musa</taxon>
    </lineage>
</organism>
<evidence type="ECO:0000313" key="4">
    <source>
        <dbReference type="Proteomes" id="UP000012960"/>
    </source>
</evidence>
<evidence type="ECO:0000313" key="3">
    <source>
        <dbReference type="EnsemblPlants" id="Ma11_p17840.1"/>
    </source>
</evidence>
<protein>
    <submittedName>
        <fullName evidence="2">(wild Malaysian banana) hypothetical protein</fullName>
    </submittedName>
</protein>
<name>A0A804L914_MUSAM</name>
<dbReference type="AlphaFoldDB" id="A0A804L914"/>